<name>A0A6C2UJN6_9BACT</name>
<gene>
    <name evidence="2" type="ORF">SCARR_02153</name>
</gene>
<keyword evidence="3" id="KW-1185">Reference proteome</keyword>
<dbReference type="AlphaFoldDB" id="A0A6C2UJN6"/>
<accession>A0A6C2UJN6</accession>
<dbReference type="PANTHER" id="PTHR36173:SF1">
    <property type="entry name" value="RIBONUCLEASE VAPC22"/>
    <property type="match status" value="1"/>
</dbReference>
<evidence type="ECO:0000313" key="3">
    <source>
        <dbReference type="Proteomes" id="UP000346198"/>
    </source>
</evidence>
<evidence type="ECO:0000313" key="2">
    <source>
        <dbReference type="EMBL" id="VGO20093.1"/>
    </source>
</evidence>
<dbReference type="PANTHER" id="PTHR36173">
    <property type="entry name" value="RIBONUCLEASE VAPC16-RELATED"/>
    <property type="match status" value="1"/>
</dbReference>
<dbReference type="RefSeq" id="WP_136061537.1">
    <property type="nucleotide sequence ID" value="NZ_CAAHFH010000001.1"/>
</dbReference>
<proteinExistence type="predicted"/>
<dbReference type="InterPro" id="IPR002716">
    <property type="entry name" value="PIN_dom"/>
</dbReference>
<organism evidence="2 3">
    <name type="scientific">Pontiella sulfatireligans</name>
    <dbReference type="NCBI Taxonomy" id="2750658"/>
    <lineage>
        <taxon>Bacteria</taxon>
        <taxon>Pseudomonadati</taxon>
        <taxon>Kiritimatiellota</taxon>
        <taxon>Kiritimatiellia</taxon>
        <taxon>Kiritimatiellales</taxon>
        <taxon>Pontiellaceae</taxon>
        <taxon>Pontiella</taxon>
    </lineage>
</organism>
<feature type="domain" description="PIN" evidence="1">
    <location>
        <begin position="3"/>
        <end position="119"/>
    </location>
</feature>
<dbReference type="Proteomes" id="UP000346198">
    <property type="component" value="Unassembled WGS sequence"/>
</dbReference>
<dbReference type="Gene3D" id="3.40.50.1010">
    <property type="entry name" value="5'-nuclease"/>
    <property type="match status" value="1"/>
</dbReference>
<evidence type="ECO:0000259" key="1">
    <source>
        <dbReference type="Pfam" id="PF01850"/>
    </source>
</evidence>
<protein>
    <submittedName>
        <fullName evidence="2">Ribonuclease VapC22</fullName>
    </submittedName>
</protein>
<sequence length="129" mass="14608">MLLLDTHTFIWLCMRRDLLPVKLLQLMDDESDGLFISSITATEIGLLVSRGKVSIPRSCKEFLDENLACFGIHEVPIDVEIALASTQLPPIHRDPFDRIIIATAQKFGMTILTKDRTIPTYPKVKAVWE</sequence>
<dbReference type="InterPro" id="IPR041705">
    <property type="entry name" value="PIN_Sll0205"/>
</dbReference>
<dbReference type="CDD" id="cd09872">
    <property type="entry name" value="PIN_Sll0205-like"/>
    <property type="match status" value="1"/>
</dbReference>
<dbReference type="EMBL" id="CAAHFH010000001">
    <property type="protein sequence ID" value="VGO20093.1"/>
    <property type="molecule type" value="Genomic_DNA"/>
</dbReference>
<dbReference type="InterPro" id="IPR052919">
    <property type="entry name" value="TA_system_RNase"/>
</dbReference>
<reference evidence="2 3" key="1">
    <citation type="submission" date="2019-04" db="EMBL/GenBank/DDBJ databases">
        <authorList>
            <person name="Van Vliet M D."/>
        </authorList>
    </citation>
    <scope>NUCLEOTIDE SEQUENCE [LARGE SCALE GENOMIC DNA]</scope>
    <source>
        <strain evidence="2 3">F21</strain>
    </source>
</reference>
<dbReference type="Pfam" id="PF01850">
    <property type="entry name" value="PIN"/>
    <property type="match status" value="1"/>
</dbReference>
<dbReference type="InterPro" id="IPR029060">
    <property type="entry name" value="PIN-like_dom_sf"/>
</dbReference>
<dbReference type="SUPFAM" id="SSF88723">
    <property type="entry name" value="PIN domain-like"/>
    <property type="match status" value="1"/>
</dbReference>